<sequence>MLDVKTVGSDLTPAQQDEILIDLSYSLGQFGSTRAVRTKLQEQEVVIKRLRRQAQHFVNRRTDKDDEEEHSNNQDNPPHCCEVAMDVVDETMTNLDFFLRTFGSTRAVRAKLASQRQEIADLERTVQERQRRISAKIEDEVAPLTDAKSFVDGDPDTDIKDGNCATLAEKAPDTVTIDTKPYKGDLQSGPSASIVSTKCLSSEAYYAALKTVGAVCGPKTTSSSNFSKENKSQIHLDPSSMSVRQPTSSKPKYCRQLGCERTVQLKGLYYRHGGYHLCKVDGCNRKAIKQRLCRSHGGGTKCKIDDCDNFSRPGLKGYCRCHGLEQGVNIKTKRMF</sequence>
<name>A0A8J5M7W8_9STRA</name>
<feature type="compositionally biased region" description="Polar residues" evidence="2">
    <location>
        <begin position="239"/>
        <end position="249"/>
    </location>
</feature>
<feature type="region of interest" description="Disordered" evidence="2">
    <location>
        <begin position="225"/>
        <end position="249"/>
    </location>
</feature>
<dbReference type="EMBL" id="JAENGY010000272">
    <property type="protein sequence ID" value="KAG6967465.1"/>
    <property type="molecule type" value="Genomic_DNA"/>
</dbReference>
<dbReference type="Proteomes" id="UP000709295">
    <property type="component" value="Unassembled WGS sequence"/>
</dbReference>
<reference evidence="3" key="1">
    <citation type="submission" date="2021-01" db="EMBL/GenBank/DDBJ databases">
        <title>Phytophthora aleatoria, a newly-described species from Pinus radiata is distinct from Phytophthora cactorum isolates based on comparative genomics.</title>
        <authorList>
            <person name="Mcdougal R."/>
            <person name="Panda P."/>
            <person name="Williams N."/>
            <person name="Studholme D.J."/>
        </authorList>
    </citation>
    <scope>NUCLEOTIDE SEQUENCE</scope>
    <source>
        <strain evidence="3">NZFS 4037</strain>
    </source>
</reference>
<organism evidence="3 4">
    <name type="scientific">Phytophthora aleatoria</name>
    <dbReference type="NCBI Taxonomy" id="2496075"/>
    <lineage>
        <taxon>Eukaryota</taxon>
        <taxon>Sar</taxon>
        <taxon>Stramenopiles</taxon>
        <taxon>Oomycota</taxon>
        <taxon>Peronosporomycetes</taxon>
        <taxon>Peronosporales</taxon>
        <taxon>Peronosporaceae</taxon>
        <taxon>Phytophthora</taxon>
    </lineage>
</organism>
<feature type="region of interest" description="Disordered" evidence="2">
    <location>
        <begin position="57"/>
        <end position="79"/>
    </location>
</feature>
<accession>A0A8J5M7W8</accession>
<proteinExistence type="predicted"/>
<feature type="coiled-coil region" evidence="1">
    <location>
        <begin position="105"/>
        <end position="139"/>
    </location>
</feature>
<dbReference type="PANTHER" id="PTHR31827">
    <property type="entry name" value="EMB|CAB89363.1"/>
    <property type="match status" value="1"/>
</dbReference>
<keyword evidence="1" id="KW-0175">Coiled coil</keyword>
<comment type="caution">
    <text evidence="3">The sequence shown here is derived from an EMBL/GenBank/DDBJ whole genome shotgun (WGS) entry which is preliminary data.</text>
</comment>
<evidence type="ECO:0000256" key="2">
    <source>
        <dbReference type="SAM" id="MobiDB-lite"/>
    </source>
</evidence>
<evidence type="ECO:0000313" key="4">
    <source>
        <dbReference type="Proteomes" id="UP000709295"/>
    </source>
</evidence>
<keyword evidence="4" id="KW-1185">Reference proteome</keyword>
<dbReference type="PANTHER" id="PTHR31827:SF1">
    <property type="entry name" value="EMB|CAB89363.1"/>
    <property type="match status" value="1"/>
</dbReference>
<gene>
    <name evidence="3" type="ORF">JG688_00006312</name>
</gene>
<evidence type="ECO:0000256" key="1">
    <source>
        <dbReference type="SAM" id="Coils"/>
    </source>
</evidence>
<evidence type="ECO:0000313" key="3">
    <source>
        <dbReference type="EMBL" id="KAG6967465.1"/>
    </source>
</evidence>
<protein>
    <submittedName>
        <fullName evidence="3">Uncharacterized protein</fullName>
    </submittedName>
</protein>
<dbReference type="AlphaFoldDB" id="A0A8J5M7W8"/>